<sequence>MENFFQYDSRLMIKLPKPNIPWESLNHQTKEQIMAKWESIRGNIPDRIAEIEKQIEQKQEELNNEDNFDYSCQLTEEIANLASKINDLWLWFRSE</sequence>
<dbReference type="Proteomes" id="UP001234495">
    <property type="component" value="Unassembled WGS sequence"/>
</dbReference>
<proteinExistence type="predicted"/>
<organism evidence="1 2">
    <name type="scientific">Metabacillus malikii</name>
    <dbReference type="NCBI Taxonomy" id="1504265"/>
    <lineage>
        <taxon>Bacteria</taxon>
        <taxon>Bacillati</taxon>
        <taxon>Bacillota</taxon>
        <taxon>Bacilli</taxon>
        <taxon>Bacillales</taxon>
        <taxon>Bacillaceae</taxon>
        <taxon>Metabacillus</taxon>
    </lineage>
</organism>
<gene>
    <name evidence="1" type="ORF">J2S19_002299</name>
</gene>
<comment type="caution">
    <text evidence="1">The sequence shown here is derived from an EMBL/GenBank/DDBJ whole genome shotgun (WGS) entry which is preliminary data.</text>
</comment>
<name>A0ABT9ZFK1_9BACI</name>
<protein>
    <submittedName>
        <fullName evidence="1">t-SNARE complex subunit (Syntaxin)</fullName>
    </submittedName>
</protein>
<keyword evidence="2" id="KW-1185">Reference proteome</keyword>
<dbReference type="RefSeq" id="WP_307341342.1">
    <property type="nucleotide sequence ID" value="NZ_JAUSUD010000009.1"/>
</dbReference>
<dbReference type="EMBL" id="JAUSUD010000009">
    <property type="protein sequence ID" value="MDQ0231038.1"/>
    <property type="molecule type" value="Genomic_DNA"/>
</dbReference>
<reference evidence="1 2" key="1">
    <citation type="submission" date="2023-07" db="EMBL/GenBank/DDBJ databases">
        <title>Genomic Encyclopedia of Type Strains, Phase IV (KMG-IV): sequencing the most valuable type-strain genomes for metagenomic binning, comparative biology and taxonomic classification.</title>
        <authorList>
            <person name="Goeker M."/>
        </authorList>
    </citation>
    <scope>NUCLEOTIDE SEQUENCE [LARGE SCALE GENOMIC DNA]</scope>
    <source>
        <strain evidence="1 2">DSM 29005</strain>
    </source>
</reference>
<evidence type="ECO:0000313" key="2">
    <source>
        <dbReference type="Proteomes" id="UP001234495"/>
    </source>
</evidence>
<accession>A0ABT9ZFK1</accession>
<evidence type="ECO:0000313" key="1">
    <source>
        <dbReference type="EMBL" id="MDQ0231038.1"/>
    </source>
</evidence>